<evidence type="ECO:0000313" key="7">
    <source>
        <dbReference type="EMBL" id="KAK7746016.1"/>
    </source>
</evidence>
<feature type="compositionally biased region" description="Polar residues" evidence="6">
    <location>
        <begin position="238"/>
        <end position="248"/>
    </location>
</feature>
<dbReference type="EMBL" id="JAJSPL020000007">
    <property type="protein sequence ID" value="KAK7746016.1"/>
    <property type="molecule type" value="Genomic_DNA"/>
</dbReference>
<dbReference type="GO" id="GO:0045033">
    <property type="term" value="P:peroxisome inheritance"/>
    <property type="evidence" value="ECO:0007669"/>
    <property type="project" value="InterPro"/>
</dbReference>
<evidence type="ECO:0000256" key="4">
    <source>
        <dbReference type="ARBA" id="ARBA00021397"/>
    </source>
</evidence>
<feature type="compositionally biased region" description="Basic and acidic residues" evidence="6">
    <location>
        <begin position="425"/>
        <end position="446"/>
    </location>
</feature>
<gene>
    <name evidence="7" type="ORF">SLS53_002738</name>
</gene>
<dbReference type="Proteomes" id="UP001320245">
    <property type="component" value="Unassembled WGS sequence"/>
</dbReference>
<dbReference type="Pfam" id="PF12634">
    <property type="entry name" value="Inp1"/>
    <property type="match status" value="1"/>
</dbReference>
<feature type="compositionally biased region" description="Basic and acidic residues" evidence="6">
    <location>
        <begin position="326"/>
        <end position="335"/>
    </location>
</feature>
<feature type="compositionally biased region" description="Basic and acidic residues" evidence="6">
    <location>
        <begin position="852"/>
        <end position="868"/>
    </location>
</feature>
<dbReference type="AlphaFoldDB" id="A0AAN9YJ43"/>
<feature type="region of interest" description="Disordered" evidence="6">
    <location>
        <begin position="592"/>
        <end position="636"/>
    </location>
</feature>
<reference evidence="7 8" key="1">
    <citation type="journal article" date="2023" name="PLoS ONE">
        <title>Cytospora paraplurivora sp. nov. isolated from orchards with fruit tree decline syndrome in Ontario, Canada.</title>
        <authorList>
            <person name="Ilyukhin E."/>
            <person name="Nguyen H.D.T."/>
            <person name="Castle A.J."/>
            <person name="Ellouze W."/>
        </authorList>
    </citation>
    <scope>NUCLEOTIDE SEQUENCE [LARGE SCALE GENOMIC DNA]</scope>
    <source>
        <strain evidence="7 8">FDS-564</strain>
    </source>
</reference>
<feature type="region of interest" description="Disordered" evidence="6">
    <location>
        <begin position="1"/>
        <end position="37"/>
    </location>
</feature>
<comment type="subcellular location">
    <subcellularLocation>
        <location evidence="2">Peroxisome membrane</location>
        <topology evidence="2">Peripheral membrane protein</topology>
    </subcellularLocation>
</comment>
<dbReference type="InterPro" id="IPR024758">
    <property type="entry name" value="Inp1"/>
</dbReference>
<evidence type="ECO:0000256" key="5">
    <source>
        <dbReference type="ARBA" id="ARBA00023136"/>
    </source>
</evidence>
<name>A0AAN9YJ43_9PEZI</name>
<feature type="region of interest" description="Disordered" evidence="6">
    <location>
        <begin position="832"/>
        <end position="868"/>
    </location>
</feature>
<protein>
    <recommendedName>
        <fullName evidence="4">Inheritance of peroxisomes protein 1</fullName>
    </recommendedName>
</protein>
<accession>A0AAN9YJ43</accession>
<evidence type="ECO:0000256" key="3">
    <source>
        <dbReference type="ARBA" id="ARBA00010707"/>
    </source>
</evidence>
<keyword evidence="8" id="KW-1185">Reference proteome</keyword>
<feature type="compositionally biased region" description="Low complexity" evidence="6">
    <location>
        <begin position="487"/>
        <end position="506"/>
    </location>
</feature>
<sequence>MDHLRPPGDAMPFPAPRRHSTVPMPFQPTPARTTPESVANGSLETLYNHPSVKIVAFTTAKSGSDRLGPAVEDKPGTLPSSSQLERTIAVGAFQIYRAPGSVAFLRCGPALQPILPKSQCWCLDEKSSKFALQIRRPNYWRIEVPSADDEDIRRALLLREILDKIMQFEKTPCPFVRTFTVELPERPKTPVVMKKRPWTPPVRNWPPVQPVTPPPEFAARRRSYTSSIVRRYSDFGLDTSNMSLTPATPETKPEAEDKVEDKTEGSSEVKQSGTPIRPRDRRVSEMVSSPLAEEPESAMPLTTIPPQVAEDTKETLPQITATTTPKAEDPHEPKAFSKAPSPTIAQAMEKEPKPAMTEEFSPVSPGSKKPEMYHAQSVEVALPAVTQPNDSRVDIQESGPEAMATTETVEHQTPPEVENVSPENETIKDPETREGNAFEGSGELRVRRTRLSAFASRRPATAPSLKLQTSSSATNGAVENEPEHLVPSSPADSSDSFHSTESWHSPIAPPSPPMSPSRTYPFPHENIPLARAYNEEQSSEYMDTPTVALWERNSTAAIAGSGQGTPITPVANMGKELETSEETPKPVKEITPAIPITPKTNPRKATSTIPITPKTNPVATSAIPITPKTNPEEHATDSIADTDSLSASWSSAASRAPSLGSNLQHASTTNVAISHSTPRSLSPLPPPANLFTPRRALRRLPSTAELQNHASTAVKTIRRIPSAILNKTCEMLFSPPAHLINLMLNVAARIAAGEWRGFVFGMGEGGEVVDVRWDWSDEQSDLGDGAALEGWGETDFDFAGPRGRKEGKRLSRASFTAVDLSRPVIPRAKIAEYQDPWASSSEDHEQEQEQEQPLRPDYDDRRCSWGVD</sequence>
<evidence type="ECO:0000256" key="1">
    <source>
        <dbReference type="ARBA" id="ARBA00003594"/>
    </source>
</evidence>
<feature type="region of interest" description="Disordered" evidence="6">
    <location>
        <begin position="237"/>
        <end position="521"/>
    </location>
</feature>
<comment type="function">
    <text evidence="1">Required for peroxisome inheritance.</text>
</comment>
<proteinExistence type="inferred from homology"/>
<evidence type="ECO:0000313" key="8">
    <source>
        <dbReference type="Proteomes" id="UP001320245"/>
    </source>
</evidence>
<evidence type="ECO:0000256" key="2">
    <source>
        <dbReference type="ARBA" id="ARBA00004421"/>
    </source>
</evidence>
<feature type="compositionally biased region" description="Polar residues" evidence="6">
    <location>
        <begin position="598"/>
        <end position="619"/>
    </location>
</feature>
<evidence type="ECO:0000256" key="6">
    <source>
        <dbReference type="SAM" id="MobiDB-lite"/>
    </source>
</evidence>
<comment type="similarity">
    <text evidence="3">Belongs to the INP1 family.</text>
</comment>
<feature type="compositionally biased region" description="Low complexity" evidence="6">
    <location>
        <begin position="414"/>
        <end position="424"/>
    </location>
</feature>
<keyword evidence="5" id="KW-0472">Membrane</keyword>
<organism evidence="7 8">
    <name type="scientific">Cytospora paraplurivora</name>
    <dbReference type="NCBI Taxonomy" id="2898453"/>
    <lineage>
        <taxon>Eukaryota</taxon>
        <taxon>Fungi</taxon>
        <taxon>Dikarya</taxon>
        <taxon>Ascomycota</taxon>
        <taxon>Pezizomycotina</taxon>
        <taxon>Sordariomycetes</taxon>
        <taxon>Sordariomycetidae</taxon>
        <taxon>Diaporthales</taxon>
        <taxon>Cytosporaceae</taxon>
        <taxon>Cytospora</taxon>
    </lineage>
</organism>
<dbReference type="GO" id="GO:0005780">
    <property type="term" value="C:extrinsic component of intraperoxisomal membrane"/>
    <property type="evidence" value="ECO:0007669"/>
    <property type="project" value="InterPro"/>
</dbReference>
<feature type="compositionally biased region" description="Polar residues" evidence="6">
    <location>
        <begin position="466"/>
        <end position="477"/>
    </location>
</feature>
<comment type="caution">
    <text evidence="7">The sequence shown here is derived from an EMBL/GenBank/DDBJ whole genome shotgun (WGS) entry which is preliminary data.</text>
</comment>
<feature type="compositionally biased region" description="Basic and acidic residues" evidence="6">
    <location>
        <begin position="251"/>
        <end position="267"/>
    </location>
</feature>
<feature type="compositionally biased region" description="Polar residues" evidence="6">
    <location>
        <begin position="315"/>
        <end position="325"/>
    </location>
</feature>